<dbReference type="InterPro" id="IPR011989">
    <property type="entry name" value="ARM-like"/>
</dbReference>
<gene>
    <name evidence="6" type="ORF">V9T40_000272</name>
</gene>
<keyword evidence="4" id="KW-0130">Cell adhesion</keyword>
<dbReference type="GO" id="GO:0045296">
    <property type="term" value="F:cadherin binding"/>
    <property type="evidence" value="ECO:0007669"/>
    <property type="project" value="InterPro"/>
</dbReference>
<evidence type="ECO:0000256" key="3">
    <source>
        <dbReference type="ARBA" id="ARBA00022687"/>
    </source>
</evidence>
<dbReference type="Pfam" id="PF00514">
    <property type="entry name" value="Arm"/>
    <property type="match status" value="2"/>
</dbReference>
<dbReference type="GO" id="GO:0005886">
    <property type="term" value="C:plasma membrane"/>
    <property type="evidence" value="ECO:0007669"/>
    <property type="project" value="UniProtKB-SubCell"/>
</dbReference>
<keyword evidence="7" id="KW-1185">Reference proteome</keyword>
<feature type="repeat" description="ARM" evidence="5">
    <location>
        <begin position="391"/>
        <end position="424"/>
    </location>
</feature>
<comment type="subcellular location">
    <subcellularLocation>
        <location evidence="1">Cell membrane</location>
        <topology evidence="1">Peripheral membrane protein</topology>
        <orientation evidence="1">Cytoplasmic side</orientation>
    </subcellularLocation>
</comment>
<evidence type="ECO:0000256" key="4">
    <source>
        <dbReference type="ARBA" id="ARBA00022889"/>
    </source>
</evidence>
<dbReference type="GO" id="GO:0007155">
    <property type="term" value="P:cell adhesion"/>
    <property type="evidence" value="ECO:0007669"/>
    <property type="project" value="UniProtKB-KW"/>
</dbReference>
<feature type="repeat" description="ARM" evidence="5">
    <location>
        <begin position="438"/>
        <end position="481"/>
    </location>
</feature>
<proteinExistence type="predicted"/>
<evidence type="ECO:0000256" key="5">
    <source>
        <dbReference type="PROSITE-ProRule" id="PRU00259"/>
    </source>
</evidence>
<dbReference type="PRINTS" id="PR01869">
    <property type="entry name" value="BCATNINFAMLY"/>
</dbReference>
<dbReference type="GO" id="GO:0016055">
    <property type="term" value="P:Wnt signaling pathway"/>
    <property type="evidence" value="ECO:0007669"/>
    <property type="project" value="UniProtKB-KW"/>
</dbReference>
<feature type="repeat" description="ARM" evidence="5">
    <location>
        <begin position="349"/>
        <end position="391"/>
    </location>
</feature>
<keyword evidence="3" id="KW-0879">Wnt signaling pathway</keyword>
<reference evidence="6 7" key="1">
    <citation type="submission" date="2024-03" db="EMBL/GenBank/DDBJ databases">
        <title>Adaptation during the transition from Ophiocordyceps entomopathogen to insect associate is accompanied by gene loss and intensified selection.</title>
        <authorList>
            <person name="Ward C.M."/>
            <person name="Onetto C.A."/>
            <person name="Borneman A.R."/>
        </authorList>
    </citation>
    <scope>NUCLEOTIDE SEQUENCE [LARGE SCALE GENOMIC DNA]</scope>
    <source>
        <strain evidence="6">AWRI1</strain>
        <tissue evidence="6">Single Adult Female</tissue>
    </source>
</reference>
<dbReference type="InterPro" id="IPR013284">
    <property type="entry name" value="Beta-catenin"/>
</dbReference>
<evidence type="ECO:0000313" key="7">
    <source>
        <dbReference type="Proteomes" id="UP001367676"/>
    </source>
</evidence>
<name>A0AAN9Y1K0_9HEMI</name>
<dbReference type="PROSITE" id="PS50176">
    <property type="entry name" value="ARM_REPEAT"/>
    <property type="match status" value="6"/>
</dbReference>
<dbReference type="EMBL" id="JBBCAQ010000034">
    <property type="protein sequence ID" value="KAK7579643.1"/>
    <property type="molecule type" value="Genomic_DNA"/>
</dbReference>
<dbReference type="InterPro" id="IPR016024">
    <property type="entry name" value="ARM-type_fold"/>
</dbReference>
<evidence type="ECO:0000256" key="1">
    <source>
        <dbReference type="ARBA" id="ARBA00004413"/>
    </source>
</evidence>
<dbReference type="Gene3D" id="1.25.10.10">
    <property type="entry name" value="Leucine-rich Repeat Variant"/>
    <property type="match status" value="1"/>
</dbReference>
<feature type="repeat" description="ARM" evidence="5">
    <location>
        <begin position="265"/>
        <end position="308"/>
    </location>
</feature>
<dbReference type="Proteomes" id="UP001367676">
    <property type="component" value="Unassembled WGS sequence"/>
</dbReference>
<evidence type="ECO:0000313" key="6">
    <source>
        <dbReference type="EMBL" id="KAK7579643.1"/>
    </source>
</evidence>
<dbReference type="SMART" id="SM00185">
    <property type="entry name" value="ARM"/>
    <property type="match status" value="10"/>
</dbReference>
<dbReference type="AlphaFoldDB" id="A0AAN9Y1K0"/>
<dbReference type="PANTHER" id="PTHR45976">
    <property type="entry name" value="ARMADILLO SEGMENT POLARITY PROTEIN"/>
    <property type="match status" value="1"/>
</dbReference>
<feature type="repeat" description="ARM" evidence="5">
    <location>
        <begin position="223"/>
        <end position="265"/>
    </location>
</feature>
<dbReference type="InterPro" id="IPR000225">
    <property type="entry name" value="Armadillo"/>
</dbReference>
<accession>A0AAN9Y1K0</accession>
<protein>
    <recommendedName>
        <fullName evidence="2">Armadillo segment polarity protein</fullName>
    </recommendedName>
</protein>
<organism evidence="6 7">
    <name type="scientific">Parthenolecanium corni</name>
    <dbReference type="NCBI Taxonomy" id="536013"/>
    <lineage>
        <taxon>Eukaryota</taxon>
        <taxon>Metazoa</taxon>
        <taxon>Ecdysozoa</taxon>
        <taxon>Arthropoda</taxon>
        <taxon>Hexapoda</taxon>
        <taxon>Insecta</taxon>
        <taxon>Pterygota</taxon>
        <taxon>Neoptera</taxon>
        <taxon>Paraneoptera</taxon>
        <taxon>Hemiptera</taxon>
        <taxon>Sternorrhyncha</taxon>
        <taxon>Coccoidea</taxon>
        <taxon>Coccidae</taxon>
        <taxon>Parthenolecanium</taxon>
    </lineage>
</organism>
<evidence type="ECO:0000256" key="2">
    <source>
        <dbReference type="ARBA" id="ARBA00022289"/>
    </source>
</evidence>
<sequence>MEFPNDSTATITSMNKSDEAFMEDSGIVSNVDTGGLISEIGTTTPTVYGEYDDLDLLEYVEQNAFVGVDQNFGETRMQIDDSSAVFDAIVENQSCYRTEQENPIPNLIKLICDEDLVVVHQAAQMILQLAKKETSNAAITNNPEVVVALVRILSTTNDFETIRAATGTLHNLSYSPQGLEHICKYDGIPALVKCLGTSSVALVAIHNLLLFKKGSEMAICEAGGLQKMVSLLRKDNVKFLTIVTDCLYSLAYGNEQNKLVILASNGPAELVRILRTYHYEKLLWTTSKVLKVLSACSSNKQAIVHAGGMQALATHLDYAKVASPRLVRTVLWTLRNLSDAATEIEGVEELLNAVVQFLNCGDEYIVTCAAGILCNMTCNNQRNKLTVCQAGGIDALIRAISVAGSCEKITEPAVCALRHVTSRHCESEAAQNEVRLCFGIDVIMNLLKPSSGWPLIKAVIGLLRNLALCSANQETLREHSAVHHLGNLLTFTVNEMRKQKNCGSANNLLEGGVRLEEIIEGSIGALQILSRDPVNRDIMHSQRIIPLLTELFLGDNESIQKLAANILWEFGHQDSTMMSNL</sequence>
<dbReference type="SUPFAM" id="SSF48371">
    <property type="entry name" value="ARM repeat"/>
    <property type="match status" value="1"/>
</dbReference>
<comment type="caution">
    <text evidence="6">The sequence shown here is derived from an EMBL/GenBank/DDBJ whole genome shotgun (WGS) entry which is preliminary data.</text>
</comment>
<feature type="repeat" description="ARM" evidence="5">
    <location>
        <begin position="144"/>
        <end position="187"/>
    </location>
</feature>